<name>A0AC34GMA7_9BILA</name>
<reference evidence="2" key="1">
    <citation type="submission" date="2022-11" db="UniProtKB">
        <authorList>
            <consortium name="WormBaseParasite"/>
        </authorList>
    </citation>
    <scope>IDENTIFICATION</scope>
</reference>
<accession>A0AC34GMA7</accession>
<evidence type="ECO:0000313" key="2">
    <source>
        <dbReference type="WBParaSite" id="ES5_v2.g30710.t1"/>
    </source>
</evidence>
<organism evidence="1 2">
    <name type="scientific">Panagrolaimus sp. ES5</name>
    <dbReference type="NCBI Taxonomy" id="591445"/>
    <lineage>
        <taxon>Eukaryota</taxon>
        <taxon>Metazoa</taxon>
        <taxon>Ecdysozoa</taxon>
        <taxon>Nematoda</taxon>
        <taxon>Chromadorea</taxon>
        <taxon>Rhabditida</taxon>
        <taxon>Tylenchina</taxon>
        <taxon>Panagrolaimomorpha</taxon>
        <taxon>Panagrolaimoidea</taxon>
        <taxon>Panagrolaimidae</taxon>
        <taxon>Panagrolaimus</taxon>
    </lineage>
</organism>
<dbReference type="WBParaSite" id="ES5_v2.g30710.t1">
    <property type="protein sequence ID" value="ES5_v2.g30710.t1"/>
    <property type="gene ID" value="ES5_v2.g30710"/>
</dbReference>
<evidence type="ECO:0000313" key="1">
    <source>
        <dbReference type="Proteomes" id="UP000887579"/>
    </source>
</evidence>
<sequence>RSYFLKGSIASVLSYSKKSNHMGLIKDEAASKGLDGTISKKEFSTDTNDHEKKNVPFSPKKVLIVSKTTRLQYELYRAKLDYSEINNAMFQKRLKRYGTNFEQIKDKDKQQRDYIEAMKSEMEYI</sequence>
<proteinExistence type="predicted"/>
<dbReference type="Proteomes" id="UP000887579">
    <property type="component" value="Unplaced"/>
</dbReference>
<protein>
    <submittedName>
        <fullName evidence="2">Uncharacterized protein</fullName>
    </submittedName>
</protein>